<evidence type="ECO:0000256" key="2">
    <source>
        <dbReference type="ARBA" id="ARBA00022723"/>
    </source>
</evidence>
<evidence type="ECO:0000313" key="7">
    <source>
        <dbReference type="Proteomes" id="UP000199614"/>
    </source>
</evidence>
<dbReference type="InterPro" id="IPR017941">
    <property type="entry name" value="Rieske_2Fe-2S"/>
</dbReference>
<evidence type="ECO:0000256" key="3">
    <source>
        <dbReference type="ARBA" id="ARBA00023004"/>
    </source>
</evidence>
<dbReference type="RefSeq" id="WP_177238448.1">
    <property type="nucleotide sequence ID" value="NZ_FOUY01000011.1"/>
</dbReference>
<dbReference type="Pfam" id="PF01266">
    <property type="entry name" value="DAO"/>
    <property type="match status" value="1"/>
</dbReference>
<proteinExistence type="predicted"/>
<protein>
    <submittedName>
        <fullName evidence="6">Glycine/D-amino acid oxidase</fullName>
    </submittedName>
</protein>
<gene>
    <name evidence="6" type="ORF">SAMN05216207_1011146</name>
</gene>
<dbReference type="AlphaFoldDB" id="A0A1I4XMY3"/>
<dbReference type="GO" id="GO:0051537">
    <property type="term" value="F:2 iron, 2 sulfur cluster binding"/>
    <property type="evidence" value="ECO:0007669"/>
    <property type="project" value="UniProtKB-KW"/>
</dbReference>
<dbReference type="Gene3D" id="3.50.50.60">
    <property type="entry name" value="FAD/NAD(P)-binding domain"/>
    <property type="match status" value="1"/>
</dbReference>
<dbReference type="GO" id="GO:0016705">
    <property type="term" value="F:oxidoreductase activity, acting on paired donors, with incorporation or reduction of molecular oxygen"/>
    <property type="evidence" value="ECO:0007669"/>
    <property type="project" value="UniProtKB-ARBA"/>
</dbReference>
<keyword evidence="1" id="KW-0001">2Fe-2S</keyword>
<dbReference type="GO" id="GO:0005737">
    <property type="term" value="C:cytoplasm"/>
    <property type="evidence" value="ECO:0007669"/>
    <property type="project" value="TreeGrafter"/>
</dbReference>
<dbReference type="InterPro" id="IPR036188">
    <property type="entry name" value="FAD/NAD-bd_sf"/>
</dbReference>
<keyword evidence="3" id="KW-0408">Iron</keyword>
<dbReference type="Gene3D" id="3.30.9.10">
    <property type="entry name" value="D-Amino Acid Oxidase, subunit A, domain 2"/>
    <property type="match status" value="1"/>
</dbReference>
<dbReference type="STRING" id="260086.SAMN05216207_1011146"/>
<evidence type="ECO:0000256" key="1">
    <source>
        <dbReference type="ARBA" id="ARBA00022714"/>
    </source>
</evidence>
<dbReference type="Pfam" id="PF00355">
    <property type="entry name" value="Rieske"/>
    <property type="match status" value="1"/>
</dbReference>
<dbReference type="InterPro" id="IPR036922">
    <property type="entry name" value="Rieske_2Fe-2S_sf"/>
</dbReference>
<dbReference type="EMBL" id="FOUY01000011">
    <property type="protein sequence ID" value="SFN27152.1"/>
    <property type="molecule type" value="Genomic_DNA"/>
</dbReference>
<evidence type="ECO:0000259" key="5">
    <source>
        <dbReference type="PROSITE" id="PS51296"/>
    </source>
</evidence>
<dbReference type="Gene3D" id="2.102.10.10">
    <property type="entry name" value="Rieske [2Fe-2S] iron-sulphur domain"/>
    <property type="match status" value="1"/>
</dbReference>
<dbReference type="GO" id="GO:0046872">
    <property type="term" value="F:metal ion binding"/>
    <property type="evidence" value="ECO:0007669"/>
    <property type="project" value="UniProtKB-KW"/>
</dbReference>
<dbReference type="SUPFAM" id="SSF50022">
    <property type="entry name" value="ISP domain"/>
    <property type="match status" value="1"/>
</dbReference>
<reference evidence="6 7" key="1">
    <citation type="submission" date="2016-10" db="EMBL/GenBank/DDBJ databases">
        <authorList>
            <person name="de Groot N.N."/>
        </authorList>
    </citation>
    <scope>NUCLEOTIDE SEQUENCE [LARGE SCALE GENOMIC DNA]</scope>
    <source>
        <strain evidence="6 7">CGMCC 4.1877</strain>
    </source>
</reference>
<dbReference type="SUPFAM" id="SSF51971">
    <property type="entry name" value="Nucleotide-binding domain"/>
    <property type="match status" value="1"/>
</dbReference>
<name>A0A1I4XMY3_PSUAM</name>
<dbReference type="GO" id="GO:0004497">
    <property type="term" value="F:monooxygenase activity"/>
    <property type="evidence" value="ECO:0007669"/>
    <property type="project" value="UniProtKB-ARBA"/>
</dbReference>
<evidence type="ECO:0000256" key="4">
    <source>
        <dbReference type="ARBA" id="ARBA00023014"/>
    </source>
</evidence>
<keyword evidence="4" id="KW-0411">Iron-sulfur</keyword>
<evidence type="ECO:0000313" key="6">
    <source>
        <dbReference type="EMBL" id="SFN27152.1"/>
    </source>
</evidence>
<keyword evidence="7" id="KW-1185">Reference proteome</keyword>
<dbReference type="PROSITE" id="PS51296">
    <property type="entry name" value="RIESKE"/>
    <property type="match status" value="1"/>
</dbReference>
<dbReference type="InterPro" id="IPR006076">
    <property type="entry name" value="FAD-dep_OxRdtase"/>
</dbReference>
<organism evidence="6 7">
    <name type="scientific">Pseudonocardia ammonioxydans</name>
    <dbReference type="NCBI Taxonomy" id="260086"/>
    <lineage>
        <taxon>Bacteria</taxon>
        <taxon>Bacillati</taxon>
        <taxon>Actinomycetota</taxon>
        <taxon>Actinomycetes</taxon>
        <taxon>Pseudonocardiales</taxon>
        <taxon>Pseudonocardiaceae</taxon>
        <taxon>Pseudonocardia</taxon>
    </lineage>
</organism>
<sequence length="512" mass="54527">MTPPLPTRSTSLWLGADPGTAYPRLEQDLDVDVTVVGAGITGLSTAVMLKRAGCSVAVLEARHLAAATSGRTTAKISLLQGTRASSVERSAGPDAVADHLAAHRAGMDWLLDRAAGVDCDLQRRPAITYSTGARDGSAARTVRRERGLLTAAGLPVVAGTDVGLPFAVTEAVTLPDQAQFDPLPYLRDLAAEVDGDGSAVHEDTRVRSVSWRAPHEVRTPHGRVRSRWVVLATGLPVLERGLHSTRMEPSRSYSLALRCGTDLPAGMYLGADAPTRSVRDAVHDGEQVLLVGGHGHRVGTSAPMLEHEQALAGWAARHWPIEEITHRWSAQDYQTEDGLPFLGPISPVSPRVLVGFGFAKWGMTGGTAAAIALCDRVLGRSTPWAERMRADRLPRPRALPTLAMANGQVARYLATGWARPDLAGGEPAEGRGVVQTTRRGKVARCRVGGRLHERSAVCPHLGGIVQWNDAELSWDCPLHASRFAPDGTVLEGPSTEPLGDPPGLAAVVRPRH</sequence>
<dbReference type="PANTHER" id="PTHR13847:SF274">
    <property type="entry name" value="RIESKE 2FE-2S IRON-SULFUR PROTEIN YHFW-RELATED"/>
    <property type="match status" value="1"/>
</dbReference>
<keyword evidence="2" id="KW-0479">Metal-binding</keyword>
<dbReference type="PANTHER" id="PTHR13847">
    <property type="entry name" value="SARCOSINE DEHYDROGENASE-RELATED"/>
    <property type="match status" value="1"/>
</dbReference>
<dbReference type="Proteomes" id="UP000199614">
    <property type="component" value="Unassembled WGS sequence"/>
</dbReference>
<feature type="domain" description="Rieske" evidence="5">
    <location>
        <begin position="414"/>
        <end position="502"/>
    </location>
</feature>
<accession>A0A1I4XMY3</accession>